<reference evidence="1 2" key="1">
    <citation type="submission" date="2020-08" db="EMBL/GenBank/DDBJ databases">
        <title>Genome public.</title>
        <authorList>
            <person name="Liu C."/>
            <person name="Sun Q."/>
        </authorList>
    </citation>
    <scope>NUCLEOTIDE SEQUENCE [LARGE SCALE GENOMIC DNA]</scope>
    <source>
        <strain evidence="1 2">NSJ-43</strain>
    </source>
</reference>
<evidence type="ECO:0000313" key="2">
    <source>
        <dbReference type="Proteomes" id="UP000628463"/>
    </source>
</evidence>
<protein>
    <submittedName>
        <fullName evidence="1">Uncharacterized protein</fullName>
    </submittedName>
</protein>
<name>A0ABR7FYS2_9FIRM</name>
<proteinExistence type="predicted"/>
<evidence type="ECO:0000313" key="1">
    <source>
        <dbReference type="EMBL" id="MBC5680321.1"/>
    </source>
</evidence>
<sequence length="125" mass="13610">MTDYKKPVVVGCDDVAEGVYAASGCYTVTTNIHQRPEFGRGDYRIQVNARHDTSHTCSQQLLTLGFNQSVEYSSSNGTPVLTSGPEIKIAFSYWNNPKDNIGMGDVIVTSEAGLSVTYAYMTDNA</sequence>
<comment type="caution">
    <text evidence="1">The sequence shown here is derived from an EMBL/GenBank/DDBJ whole genome shotgun (WGS) entry which is preliminary data.</text>
</comment>
<gene>
    <name evidence="1" type="ORF">H8S01_05000</name>
</gene>
<dbReference type="RefSeq" id="WP_186836409.1">
    <property type="nucleotide sequence ID" value="NZ_JACOPD010000003.1"/>
</dbReference>
<dbReference type="Proteomes" id="UP000628463">
    <property type="component" value="Unassembled WGS sequence"/>
</dbReference>
<keyword evidence="2" id="KW-1185">Reference proteome</keyword>
<dbReference type="EMBL" id="JACOPD010000003">
    <property type="protein sequence ID" value="MBC5680321.1"/>
    <property type="molecule type" value="Genomic_DNA"/>
</dbReference>
<organism evidence="1 2">
    <name type="scientific">Lachnospira hominis</name>
    <name type="common">ex Liu et al. 2021</name>
    <dbReference type="NCBI Taxonomy" id="2763051"/>
    <lineage>
        <taxon>Bacteria</taxon>
        <taxon>Bacillati</taxon>
        <taxon>Bacillota</taxon>
        <taxon>Clostridia</taxon>
        <taxon>Lachnospirales</taxon>
        <taxon>Lachnospiraceae</taxon>
        <taxon>Lachnospira</taxon>
    </lineage>
</organism>
<accession>A0ABR7FYS2</accession>